<feature type="region of interest" description="Disordered" evidence="3">
    <location>
        <begin position="663"/>
        <end position="701"/>
    </location>
</feature>
<dbReference type="Gene3D" id="2.150.10.10">
    <property type="entry name" value="Serralysin-like metalloprotease, C-terminal"/>
    <property type="match status" value="6"/>
</dbReference>
<evidence type="ECO:0000256" key="3">
    <source>
        <dbReference type="SAM" id="MobiDB-lite"/>
    </source>
</evidence>
<reference evidence="4" key="2">
    <citation type="submission" date="2020-09" db="EMBL/GenBank/DDBJ databases">
        <authorList>
            <person name="Sun Q."/>
            <person name="Kim S."/>
        </authorList>
    </citation>
    <scope>NUCLEOTIDE SEQUENCE</scope>
    <source>
        <strain evidence="4">KCTC 23310</strain>
    </source>
</reference>
<proteinExistence type="predicted"/>
<feature type="region of interest" description="Disordered" evidence="3">
    <location>
        <begin position="871"/>
        <end position="918"/>
    </location>
</feature>
<feature type="region of interest" description="Disordered" evidence="3">
    <location>
        <begin position="802"/>
        <end position="821"/>
    </location>
</feature>
<dbReference type="SUPFAM" id="SSF51120">
    <property type="entry name" value="beta-Roll"/>
    <property type="match status" value="7"/>
</dbReference>
<keyword evidence="5" id="KW-1185">Reference proteome</keyword>
<comment type="subcellular location">
    <subcellularLocation>
        <location evidence="1">Secreted</location>
    </subcellularLocation>
</comment>
<dbReference type="EMBL" id="BMYJ01000002">
    <property type="protein sequence ID" value="GHC48557.1"/>
    <property type="molecule type" value="Genomic_DNA"/>
</dbReference>
<feature type="region of interest" description="Disordered" evidence="3">
    <location>
        <begin position="1059"/>
        <end position="1104"/>
    </location>
</feature>
<dbReference type="GO" id="GO:0005509">
    <property type="term" value="F:calcium ion binding"/>
    <property type="evidence" value="ECO:0007669"/>
    <property type="project" value="InterPro"/>
</dbReference>
<gene>
    <name evidence="4" type="ORF">GCM10007315_08230</name>
</gene>
<organism evidence="4 5">
    <name type="scientific">Neogemmobacter tilapiae</name>
    <dbReference type="NCBI Taxonomy" id="875041"/>
    <lineage>
        <taxon>Bacteria</taxon>
        <taxon>Pseudomonadati</taxon>
        <taxon>Pseudomonadota</taxon>
        <taxon>Alphaproteobacteria</taxon>
        <taxon>Rhodobacterales</taxon>
        <taxon>Paracoccaceae</taxon>
        <taxon>Neogemmobacter</taxon>
    </lineage>
</organism>
<dbReference type="InterPro" id="IPR050557">
    <property type="entry name" value="RTX_toxin/Mannuronan_C5-epim"/>
</dbReference>
<dbReference type="PANTHER" id="PTHR38340">
    <property type="entry name" value="S-LAYER PROTEIN"/>
    <property type="match status" value="1"/>
</dbReference>
<dbReference type="PANTHER" id="PTHR38340:SF1">
    <property type="entry name" value="S-LAYER PROTEIN"/>
    <property type="match status" value="1"/>
</dbReference>
<dbReference type="Pfam" id="PF00353">
    <property type="entry name" value="HemolysinCabind"/>
    <property type="match status" value="11"/>
</dbReference>
<protein>
    <recommendedName>
        <fullName evidence="6">Calcium-binding protein</fullName>
    </recommendedName>
</protein>
<accession>A0A918THE5</accession>
<evidence type="ECO:0000256" key="1">
    <source>
        <dbReference type="ARBA" id="ARBA00004613"/>
    </source>
</evidence>
<name>A0A918THE5_9RHOB</name>
<feature type="compositionally biased region" description="Basic and acidic residues" evidence="3">
    <location>
        <begin position="892"/>
        <end position="902"/>
    </location>
</feature>
<evidence type="ECO:0008006" key="6">
    <source>
        <dbReference type="Google" id="ProtNLM"/>
    </source>
</evidence>
<dbReference type="InterPro" id="IPR018511">
    <property type="entry name" value="Hemolysin-typ_Ca-bd_CS"/>
</dbReference>
<evidence type="ECO:0000256" key="2">
    <source>
        <dbReference type="ARBA" id="ARBA00022525"/>
    </source>
</evidence>
<comment type="caution">
    <text evidence="4">The sequence shown here is derived from an EMBL/GenBank/DDBJ whole genome shotgun (WGS) entry which is preliminary data.</text>
</comment>
<feature type="compositionally biased region" description="Basic and acidic residues" evidence="3">
    <location>
        <begin position="1093"/>
        <end position="1104"/>
    </location>
</feature>
<reference evidence="4" key="1">
    <citation type="journal article" date="2014" name="Int. J. Syst. Evol. Microbiol.">
        <title>Complete genome sequence of Corynebacterium casei LMG S-19264T (=DSM 44701T), isolated from a smear-ripened cheese.</title>
        <authorList>
            <consortium name="US DOE Joint Genome Institute (JGI-PGF)"/>
            <person name="Walter F."/>
            <person name="Albersmeier A."/>
            <person name="Kalinowski J."/>
            <person name="Ruckert C."/>
        </authorList>
    </citation>
    <scope>NUCLEOTIDE SEQUENCE</scope>
    <source>
        <strain evidence="4">KCTC 23310</strain>
    </source>
</reference>
<feature type="compositionally biased region" description="Basic and acidic residues" evidence="3">
    <location>
        <begin position="683"/>
        <end position="692"/>
    </location>
</feature>
<dbReference type="PROSITE" id="PS00330">
    <property type="entry name" value="HEMOLYSIN_CALCIUM"/>
    <property type="match status" value="13"/>
</dbReference>
<sequence>MIGVVTFQVVGSYSDAPARFLSGITDIELVQTANGLVLHSTTRAGGGMLAFAVDAPSAGLTGLTLLDSQVLEPGENLSVPMRLQRIALAGRDCLLLTGCQDSVMGGFALTAAGRFGQAVQLPGSPLGSVVSATSLLRDGETFLFQNNLGSDVISSWRVGLDGQVVWLADQVLPDTMQGIDVTAMQPVRLLGGDFLLALSASGNALLSFRIGADGRLTQVSSLGAAGGLGISAPSALCLAEAGGQSYALVAAAGSSSIVVVALEAQGRLSVSDHVIDTLDTRFQRISVMTSVEVQGRSFILAGGGDDGITLFTLLPNGRLLNLGQQLKQAGLPLDNLTALEARAVGGQIEVFAAGEGTGLMRLRINLGALAAPQLGGTANATLTGNTQGDLLSGGAGNEVLRGLEGDDILMDGAGSDVLWGGAGADVFVLAADGHSDVIRDFELGVDRIDLSGWGRLYDLSAVSIKRYSAGHITLTWQSESLTIYPVGEVKLTYNSFSRGALFQLWHVVAEPVYEGLHLEGSAQDDTQLGGAGADTFRGSAGNDVIEGRAGFDLVDYSGYDTALLVDLENDAAHQGGASGDVLVGIEGVIGGAGDDTLAGSGEGNLLRGLGGEDLLMGRAGTDTLHGGAGNDRLEGGLGRDKLVGGLGQDEASYDSDEAGLRADLANPLSNSGQAGGDSYEGVEDLRGGRGDDSLGGDGGNNQLTGLAGDDLLLGRGGADVLFGGDGADGLQGDAGDDTLFGGGGVDVFLFTGEGGVVVDLALGTAVAAQGVDVLHEIENVVSGEGDDQLKGTAGANRLEGGLGQDSLFGGDGDDRLSGGGGNDWIEGGAGRDWALFEGAAGVRVDLIEGRATGQGEDRLIGVEHLLGGSGADQLLGDGQSNTLAGAEGDDLLQGRDGQDRLEGGAGHDSLAGGAGNDRMDGGAGRDLVSFADAGRQDIAVRLGVTRAQATGQGQDILRGIEDVITAAGNDRLIGTGGGNRLMAGAGEDELQGGGGDDQVFGGAGNDRLWADAGNDLLHGGAGHDWLIFGGSEGISLRLGPSGEQRTGLGRDRVASIESVQTGGGKDALSGDGGSNSLRSGGGNDQLWGGGGADRLEGGEGHDRLTGGAGADRFVWSAGRDRISDFSATERDQILLDVGAAMTRQRLLDRYTENTRQGLVIDLPGAENSLLIEGLHDIDLLARHLLLI</sequence>
<evidence type="ECO:0000313" key="5">
    <source>
        <dbReference type="Proteomes" id="UP000638981"/>
    </source>
</evidence>
<dbReference type="PRINTS" id="PR00313">
    <property type="entry name" value="CABNDNGRPT"/>
</dbReference>
<feature type="compositionally biased region" description="Gly residues" evidence="3">
    <location>
        <begin position="1061"/>
        <end position="1092"/>
    </location>
</feature>
<dbReference type="InterPro" id="IPR001343">
    <property type="entry name" value="Hemolysn_Ca-bd"/>
</dbReference>
<evidence type="ECO:0000313" key="4">
    <source>
        <dbReference type="EMBL" id="GHC48557.1"/>
    </source>
</evidence>
<dbReference type="GO" id="GO:0005615">
    <property type="term" value="C:extracellular space"/>
    <property type="evidence" value="ECO:0007669"/>
    <property type="project" value="InterPro"/>
</dbReference>
<dbReference type="InterPro" id="IPR011049">
    <property type="entry name" value="Serralysin-like_metalloprot_C"/>
</dbReference>
<dbReference type="Proteomes" id="UP000638981">
    <property type="component" value="Unassembled WGS sequence"/>
</dbReference>
<keyword evidence="2" id="KW-0964">Secreted</keyword>
<dbReference type="AlphaFoldDB" id="A0A918THE5"/>